<evidence type="ECO:0000313" key="2">
    <source>
        <dbReference type="EMBL" id="NMM50873.1"/>
    </source>
</evidence>
<evidence type="ECO:0000259" key="1">
    <source>
        <dbReference type="Pfam" id="PF14905"/>
    </source>
</evidence>
<comment type="caution">
    <text evidence="2">The sequence shown here is derived from an EMBL/GenBank/DDBJ whole genome shotgun (WGS) entry which is preliminary data.</text>
</comment>
<dbReference type="AlphaFoldDB" id="A0A848J221"/>
<protein>
    <submittedName>
        <fullName evidence="2">Outer membrane beta-barrel protein</fullName>
    </submittedName>
</protein>
<feature type="domain" description="Outer membrane protein beta-barrel" evidence="1">
    <location>
        <begin position="442"/>
        <end position="884"/>
    </location>
</feature>
<name>A0A848J221_9BACT</name>
<proteinExistence type="predicted"/>
<gene>
    <name evidence="2" type="ORF">HH304_20860</name>
</gene>
<accession>A0A848J221</accession>
<sequence length="890" mass="101518">MKRILFIFFSLFFTCIYSQNLSFYGVAIDSTGSAVEFANVVAIDPETDQIGSFAITNAKGEFKLILKEKKTFLLRITYVGYKKFEQYLMAEENKANPQIFTLHTNTETLNEFQVVADIPVLISGDTIIYKAEAFANGRERKLGDLLKKMPGIEIDINGEVKVQGKKVNKVMIEGKTFFDGDTKLATKNIPANVVDKVQVLKDYSEASPMKGLKNDDELALNIKLKDGKTNLIFGDITAGIGPEKRYSRHANTFYYSEKLSSNLIADANNIGEEAFTISDYFRFTGGLSSISNQSGTEININQDMGIPMTNRSNATELNNHFGALNINFSLNKRWRHSAFAIGFNSKNKMASRSYRSYLNTEENQNEILNTTDEINQNSGMVKYTTTFTPSENTFAKYSLFSKFGELLNSSNLFSIFEDTDNNIILTRNRDPFDFDQQFNLYHSFNKNQIFSADLSANHKRINPELNLITDQSTLSPIININPAEEYNLTQYSGVKSNQYNAVLNFYQILNRTNHISLKTGFSQTNQKFTSNITQTDQEVNRPVGSDDFINNSTFRNTNIYFGAGYKAKWGQLIFNPSFTINKISIANTNQESSSYSKTLFLPELYTKLDLTRSQSITLRYNATALFPDIQKLAPGYIITDYNSLYKGNPSVNNGIYHNLSVNYRIYRLVSGFSGFARLGYQRKLNEITPIVNFEGTNRINTPDNIGEINEAATFIFNSTKKFNSFLIEGGADISYQKTNFYSNDQPVLNKSWGYSYNLGIVTTILKSVDLELGYRERINDYKSTINSSIFITRSPYAEININFLKNFSLKPTYEYNFYKSKTINTQSEYSFLDVYFSYRKGGSPWEFGSSLYNALDTRAIRQDSFTESLISTYEYYVQKRYLMFYCKFDL</sequence>
<dbReference type="Pfam" id="PF14905">
    <property type="entry name" value="OMP_b-brl_3"/>
    <property type="match status" value="1"/>
</dbReference>
<reference evidence="2 3" key="1">
    <citation type="submission" date="2020-04" db="EMBL/GenBank/DDBJ databases">
        <title>Flammeovirgaceae bacterium KN852 isolated from deep sea.</title>
        <authorList>
            <person name="Zhang D.-C."/>
        </authorList>
    </citation>
    <scope>NUCLEOTIDE SEQUENCE [LARGE SCALE GENOMIC DNA]</scope>
    <source>
        <strain evidence="2 3">KN852</strain>
    </source>
</reference>
<dbReference type="EMBL" id="JABBNU010000018">
    <property type="protein sequence ID" value="NMM50873.1"/>
    <property type="molecule type" value="Genomic_DNA"/>
</dbReference>
<dbReference type="RefSeq" id="WP_169685238.1">
    <property type="nucleotide sequence ID" value="NZ_JABBNU010000018.1"/>
</dbReference>
<dbReference type="InterPro" id="IPR041700">
    <property type="entry name" value="OMP_b-brl_3"/>
</dbReference>
<dbReference type="InterPro" id="IPR008969">
    <property type="entry name" value="CarboxyPept-like_regulatory"/>
</dbReference>
<keyword evidence="3" id="KW-1185">Reference proteome</keyword>
<dbReference type="Proteomes" id="UP000559010">
    <property type="component" value="Unassembled WGS sequence"/>
</dbReference>
<evidence type="ECO:0000313" key="3">
    <source>
        <dbReference type="Proteomes" id="UP000559010"/>
    </source>
</evidence>
<organism evidence="2 3">
    <name type="scientific">Marinigracilibium pacificum</name>
    <dbReference type="NCBI Taxonomy" id="2729599"/>
    <lineage>
        <taxon>Bacteria</taxon>
        <taxon>Pseudomonadati</taxon>
        <taxon>Bacteroidota</taxon>
        <taxon>Cytophagia</taxon>
        <taxon>Cytophagales</taxon>
        <taxon>Flammeovirgaceae</taxon>
        <taxon>Marinigracilibium</taxon>
    </lineage>
</organism>
<dbReference type="Pfam" id="PF13715">
    <property type="entry name" value="CarbopepD_reg_2"/>
    <property type="match status" value="1"/>
</dbReference>
<dbReference type="SUPFAM" id="SSF56935">
    <property type="entry name" value="Porins"/>
    <property type="match status" value="1"/>
</dbReference>
<dbReference type="SUPFAM" id="SSF49464">
    <property type="entry name" value="Carboxypeptidase regulatory domain-like"/>
    <property type="match status" value="1"/>
</dbReference>